<name>A0A383CPH3_9ZZZZ</name>
<gene>
    <name evidence="1" type="ORF">METZ01_LOCUS486559</name>
</gene>
<accession>A0A383CPH3</accession>
<protein>
    <submittedName>
        <fullName evidence="1">Uncharacterized protein</fullName>
    </submittedName>
</protein>
<feature type="non-terminal residue" evidence="1">
    <location>
        <position position="38"/>
    </location>
</feature>
<reference evidence="1" key="1">
    <citation type="submission" date="2018-05" db="EMBL/GenBank/DDBJ databases">
        <authorList>
            <person name="Lanie J.A."/>
            <person name="Ng W.-L."/>
            <person name="Kazmierczak K.M."/>
            <person name="Andrzejewski T.M."/>
            <person name="Davidsen T.M."/>
            <person name="Wayne K.J."/>
            <person name="Tettelin H."/>
            <person name="Glass J.I."/>
            <person name="Rusch D."/>
            <person name="Podicherti R."/>
            <person name="Tsui H.-C.T."/>
            <person name="Winkler M.E."/>
        </authorList>
    </citation>
    <scope>NUCLEOTIDE SEQUENCE</scope>
</reference>
<evidence type="ECO:0000313" key="1">
    <source>
        <dbReference type="EMBL" id="SVE33705.1"/>
    </source>
</evidence>
<dbReference type="EMBL" id="UINC01210300">
    <property type="protein sequence ID" value="SVE33705.1"/>
    <property type="molecule type" value="Genomic_DNA"/>
</dbReference>
<proteinExistence type="predicted"/>
<dbReference type="AlphaFoldDB" id="A0A383CPH3"/>
<organism evidence="1">
    <name type="scientific">marine metagenome</name>
    <dbReference type="NCBI Taxonomy" id="408172"/>
    <lineage>
        <taxon>unclassified sequences</taxon>
        <taxon>metagenomes</taxon>
        <taxon>ecological metagenomes</taxon>
    </lineage>
</organism>
<sequence length="38" mass="4164">MTAKVSEYARQLYESMAACLVTDRHGNSMSLDEGGLEV</sequence>